<keyword evidence="2" id="KW-1185">Reference proteome</keyword>
<dbReference type="Proteomes" id="UP000198211">
    <property type="component" value="Unassembled WGS sequence"/>
</dbReference>
<evidence type="ECO:0000313" key="2">
    <source>
        <dbReference type="Proteomes" id="UP000198211"/>
    </source>
</evidence>
<comment type="caution">
    <text evidence="1">The sequence shown here is derived from an EMBL/GenBank/DDBJ whole genome shotgun (WGS) entry which is preliminary data.</text>
</comment>
<dbReference type="OrthoDB" id="145973at2759"/>
<protein>
    <submittedName>
        <fullName evidence="1">Uncharacterized protein</fullName>
    </submittedName>
</protein>
<evidence type="ECO:0000313" key="1">
    <source>
        <dbReference type="EMBL" id="OWZ07195.1"/>
    </source>
</evidence>
<accession>A0A225VPD4</accession>
<reference evidence="2" key="1">
    <citation type="submission" date="2017-03" db="EMBL/GenBank/DDBJ databases">
        <title>Phytopthora megakarya and P. palmivora, two closely related causual agents of cacao black pod achieved similar genome size and gene model numbers by different mechanisms.</title>
        <authorList>
            <person name="Ali S."/>
            <person name="Shao J."/>
            <person name="Larry D.J."/>
            <person name="Kronmiller B."/>
            <person name="Shen D."/>
            <person name="Strem M.D."/>
            <person name="Melnick R.L."/>
            <person name="Guiltinan M.J."/>
            <person name="Tyler B.M."/>
            <person name="Meinhardt L.W."/>
            <person name="Bailey B.A."/>
        </authorList>
    </citation>
    <scope>NUCLEOTIDE SEQUENCE [LARGE SCALE GENOMIC DNA]</scope>
    <source>
        <strain evidence="2">zdho120</strain>
    </source>
</reference>
<name>A0A225VPD4_9STRA</name>
<dbReference type="AlphaFoldDB" id="A0A225VPD4"/>
<proteinExistence type="predicted"/>
<sequence length="112" mass="12854">MVKVLNQSRVAFQAKKQKFSSITEASKRLKAHYNKIKRLGQLQARELLRVGDLQHQLVIVKHVYQYEHVAIVYNGVQEEKRVGFMPTTSLNPLSRVTQCACNGRKCLWMAGL</sequence>
<gene>
    <name evidence="1" type="ORF">PHMEG_00020444</name>
</gene>
<dbReference type="EMBL" id="NBNE01003634">
    <property type="protein sequence ID" value="OWZ07195.1"/>
    <property type="molecule type" value="Genomic_DNA"/>
</dbReference>
<organism evidence="1 2">
    <name type="scientific">Phytophthora megakarya</name>
    <dbReference type="NCBI Taxonomy" id="4795"/>
    <lineage>
        <taxon>Eukaryota</taxon>
        <taxon>Sar</taxon>
        <taxon>Stramenopiles</taxon>
        <taxon>Oomycota</taxon>
        <taxon>Peronosporomycetes</taxon>
        <taxon>Peronosporales</taxon>
        <taxon>Peronosporaceae</taxon>
        <taxon>Phytophthora</taxon>
    </lineage>
</organism>